<dbReference type="InterPro" id="IPR001173">
    <property type="entry name" value="Glyco_trans_2-like"/>
</dbReference>
<dbReference type="Proteomes" id="UP001233172">
    <property type="component" value="Unassembled WGS sequence"/>
</dbReference>
<evidence type="ECO:0000313" key="2">
    <source>
        <dbReference type="EMBL" id="KAK0039241.1"/>
    </source>
</evidence>
<name>A0AAD8AMZ9_BIOPF</name>
<evidence type="ECO:0000313" key="3">
    <source>
        <dbReference type="Proteomes" id="UP001233172"/>
    </source>
</evidence>
<accession>A0AAD8AMZ9</accession>
<dbReference type="EMBL" id="JASAOG010000471">
    <property type="protein sequence ID" value="KAK0039241.1"/>
    <property type="molecule type" value="Genomic_DNA"/>
</dbReference>
<comment type="caution">
    <text evidence="2">The sequence shown here is derived from an EMBL/GenBank/DDBJ whole genome shotgun (WGS) entry which is preliminary data.</text>
</comment>
<evidence type="ECO:0000259" key="1">
    <source>
        <dbReference type="Pfam" id="PF00535"/>
    </source>
</evidence>
<keyword evidence="3" id="KW-1185">Reference proteome</keyword>
<dbReference type="GO" id="GO:0016740">
    <property type="term" value="F:transferase activity"/>
    <property type="evidence" value="ECO:0007669"/>
    <property type="project" value="UniProtKB-KW"/>
</dbReference>
<feature type="domain" description="Glycosyltransferase 2-like" evidence="1">
    <location>
        <begin position="65"/>
        <end position="125"/>
    </location>
</feature>
<dbReference type="Pfam" id="PF00535">
    <property type="entry name" value="Glycos_transf_2"/>
    <property type="match status" value="1"/>
</dbReference>
<reference evidence="2" key="2">
    <citation type="submission" date="2023-04" db="EMBL/GenBank/DDBJ databases">
        <authorList>
            <person name="Bu L."/>
            <person name="Lu L."/>
            <person name="Laidemitt M.R."/>
            <person name="Zhang S.M."/>
            <person name="Mutuku M."/>
            <person name="Mkoji G."/>
            <person name="Steinauer M."/>
            <person name="Loker E.S."/>
        </authorList>
    </citation>
    <scope>NUCLEOTIDE SEQUENCE</scope>
    <source>
        <strain evidence="2">KasaAsao</strain>
        <tissue evidence="2">Whole Snail</tissue>
    </source>
</reference>
<protein>
    <submittedName>
        <fullName evidence="2">Glycosyl transferase</fullName>
    </submittedName>
</protein>
<gene>
    <name evidence="2" type="ORF">Bpfe_031330</name>
</gene>
<reference evidence="2" key="1">
    <citation type="journal article" date="2023" name="PLoS Negl. Trop. Dis.">
        <title>A genome sequence for Biomphalaria pfeifferi, the major vector snail for the human-infecting parasite Schistosoma mansoni.</title>
        <authorList>
            <person name="Bu L."/>
            <person name="Lu L."/>
            <person name="Laidemitt M.R."/>
            <person name="Zhang S.M."/>
            <person name="Mutuku M."/>
            <person name="Mkoji G."/>
            <person name="Steinauer M."/>
            <person name="Loker E.S."/>
        </authorList>
    </citation>
    <scope>NUCLEOTIDE SEQUENCE</scope>
    <source>
        <strain evidence="2">KasaAsao</strain>
    </source>
</reference>
<dbReference type="CDD" id="cd06423">
    <property type="entry name" value="CESA_like"/>
    <property type="match status" value="1"/>
</dbReference>
<dbReference type="AlphaFoldDB" id="A0AAD8AMZ9"/>
<organism evidence="2 3">
    <name type="scientific">Biomphalaria pfeifferi</name>
    <name type="common">Bloodfluke planorb</name>
    <name type="synonym">Freshwater snail</name>
    <dbReference type="NCBI Taxonomy" id="112525"/>
    <lineage>
        <taxon>Eukaryota</taxon>
        <taxon>Metazoa</taxon>
        <taxon>Spiralia</taxon>
        <taxon>Lophotrochozoa</taxon>
        <taxon>Mollusca</taxon>
        <taxon>Gastropoda</taxon>
        <taxon>Heterobranchia</taxon>
        <taxon>Euthyneura</taxon>
        <taxon>Panpulmonata</taxon>
        <taxon>Hygrophila</taxon>
        <taxon>Lymnaeoidea</taxon>
        <taxon>Planorbidae</taxon>
        <taxon>Biomphalaria</taxon>
    </lineage>
</organism>
<keyword evidence="2" id="KW-0808">Transferase</keyword>
<dbReference type="Gene3D" id="3.90.550.10">
    <property type="entry name" value="Spore Coat Polysaccharide Biosynthesis Protein SpsA, Chain A"/>
    <property type="match status" value="1"/>
</dbReference>
<sequence length="134" mass="15131">MKKPSSFRPFHALLQLDYHEYEILIVNDGSKDRNLRDSRRDFPCSEQIPIAFRQRVKHQPVKAVYQSKKLHNLRVIDKENGGSKADASNAGINGARYGLFMPLDADTILERDCLKLMVQPYLMNADTVGVGGNG</sequence>
<dbReference type="InterPro" id="IPR029044">
    <property type="entry name" value="Nucleotide-diphossugar_trans"/>
</dbReference>
<proteinExistence type="predicted"/>
<dbReference type="SUPFAM" id="SSF53448">
    <property type="entry name" value="Nucleotide-diphospho-sugar transferases"/>
    <property type="match status" value="1"/>
</dbReference>